<organism evidence="2 3">
    <name type="scientific">Endocarpon pusillum</name>
    <dbReference type="NCBI Taxonomy" id="364733"/>
    <lineage>
        <taxon>Eukaryota</taxon>
        <taxon>Fungi</taxon>
        <taxon>Dikarya</taxon>
        <taxon>Ascomycota</taxon>
        <taxon>Pezizomycotina</taxon>
        <taxon>Eurotiomycetes</taxon>
        <taxon>Chaetothyriomycetidae</taxon>
        <taxon>Verrucariales</taxon>
        <taxon>Verrucariaceae</taxon>
        <taxon>Endocarpon</taxon>
    </lineage>
</organism>
<evidence type="ECO:0000256" key="1">
    <source>
        <dbReference type="SAM" id="MobiDB-lite"/>
    </source>
</evidence>
<feature type="region of interest" description="Disordered" evidence="1">
    <location>
        <begin position="1"/>
        <end position="24"/>
    </location>
</feature>
<dbReference type="Proteomes" id="UP000606974">
    <property type="component" value="Unassembled WGS sequence"/>
</dbReference>
<reference evidence="2" key="1">
    <citation type="submission" date="2020-02" db="EMBL/GenBank/DDBJ databases">
        <authorList>
            <person name="Palmer J.M."/>
        </authorList>
    </citation>
    <scope>NUCLEOTIDE SEQUENCE</scope>
    <source>
        <strain evidence="2">EPUS1.4</strain>
        <tissue evidence="2">Thallus</tissue>
    </source>
</reference>
<proteinExistence type="predicted"/>
<comment type="caution">
    <text evidence="2">The sequence shown here is derived from an EMBL/GenBank/DDBJ whole genome shotgun (WGS) entry which is preliminary data.</text>
</comment>
<evidence type="ECO:0000313" key="2">
    <source>
        <dbReference type="EMBL" id="KAF7514337.1"/>
    </source>
</evidence>
<dbReference type="AlphaFoldDB" id="A0A8H7ATZ4"/>
<name>A0A8H7ATZ4_9EURO</name>
<dbReference type="EMBL" id="JAACFV010000001">
    <property type="protein sequence ID" value="KAF7514337.1"/>
    <property type="molecule type" value="Genomic_DNA"/>
</dbReference>
<sequence length="121" mass="13269">MDKSTLLEHNHDELPTNMESLNSPPEVVTMLSTDLGAGSTLALKQPTHMTLQLQWEAMQVLQSFFTVRDGNKDGRISKSHSTLSVGTLLESVLGERKGMRPRCTKRIAATLTSVQVSPPLP</sequence>
<keyword evidence="3" id="KW-1185">Reference proteome</keyword>
<gene>
    <name evidence="2" type="ORF">GJ744_000107</name>
</gene>
<evidence type="ECO:0000313" key="3">
    <source>
        <dbReference type="Proteomes" id="UP000606974"/>
    </source>
</evidence>
<protein>
    <submittedName>
        <fullName evidence="2">Uncharacterized protein</fullName>
    </submittedName>
</protein>
<accession>A0A8H7ATZ4</accession>
<feature type="compositionally biased region" description="Basic and acidic residues" evidence="1">
    <location>
        <begin position="1"/>
        <end position="14"/>
    </location>
</feature>